<proteinExistence type="predicted"/>
<evidence type="ECO:0000313" key="2">
    <source>
        <dbReference type="Proteomes" id="UP001172911"/>
    </source>
</evidence>
<gene>
    <name evidence="1" type="ORF">P6N53_04120</name>
</gene>
<reference evidence="1" key="2">
    <citation type="submission" date="2023-03" db="EMBL/GenBank/DDBJ databases">
        <authorList>
            <person name="Zhang Z."/>
        </authorList>
    </citation>
    <scope>NUCLEOTIDE SEQUENCE</scope>
    <source>
        <strain evidence="1">DSA</strain>
    </source>
</reference>
<sequence length="198" mass="21638">MINWYSAAKLGHYFLNEVIKPGDITLDGTMGNGHDTAMLARAVGPEGKVYAFDIQERALDNTRLRLAAEELMDGRVRLIQDGHQNISQYITDSVKGAIFNLGYLPGGDHSIITLEENTLAAIKQALKLLLPGGRMVIVVYPGHPGGAQERQAVEKLLENSDSREYKIIKVNFHNRPPSAPGVLLIEKAGDSFEGSASR</sequence>
<dbReference type="PANTHER" id="PTHR35276:SF1">
    <property type="entry name" value="TRNA (MNM(5)S(2)U34)-METHYLTRANSFERASE, CHLOROPLASTIC"/>
    <property type="match status" value="1"/>
</dbReference>
<reference evidence="1" key="1">
    <citation type="journal article" date="2023" name="J. Hazard. Mater.">
        <title>Anaerobic biodegradation of pyrene and benzo[a]pyrene by a new sulfate-reducing Desulforamulus aquiferis strain DSA.</title>
        <authorList>
            <person name="Zhang Z."/>
            <person name="Sun J."/>
            <person name="Gong X."/>
            <person name="Wang C."/>
            <person name="Wang H."/>
        </authorList>
    </citation>
    <scope>NUCLEOTIDE SEQUENCE</scope>
    <source>
        <strain evidence="1">DSA</strain>
    </source>
</reference>
<organism evidence="1 2">
    <name type="scientific">Desulforamulus aquiferis</name>
    <dbReference type="NCBI Taxonomy" id="1397668"/>
    <lineage>
        <taxon>Bacteria</taxon>
        <taxon>Bacillati</taxon>
        <taxon>Bacillota</taxon>
        <taxon>Clostridia</taxon>
        <taxon>Eubacteriales</taxon>
        <taxon>Peptococcaceae</taxon>
        <taxon>Desulforamulus</taxon>
    </lineage>
</organism>
<dbReference type="SUPFAM" id="SSF53335">
    <property type="entry name" value="S-adenosyl-L-methionine-dependent methyltransferases"/>
    <property type="match status" value="1"/>
</dbReference>
<dbReference type="PANTHER" id="PTHR35276">
    <property type="entry name" value="S-ADENOSYL-L-METHIONINE-DEPENDENT METHYLTRANSFERASES SUPERFAMILY PROTEIN"/>
    <property type="match status" value="1"/>
</dbReference>
<dbReference type="GO" id="GO:0032259">
    <property type="term" value="P:methylation"/>
    <property type="evidence" value="ECO:0007669"/>
    <property type="project" value="UniProtKB-KW"/>
</dbReference>
<name>A0AAW7ZC85_9FIRM</name>
<dbReference type="RefSeq" id="WP_304541414.1">
    <property type="nucleotide sequence ID" value="NZ_JARPTC010000005.1"/>
</dbReference>
<dbReference type="Pfam" id="PF06962">
    <property type="entry name" value="rRNA_methylase"/>
    <property type="match status" value="1"/>
</dbReference>
<keyword evidence="2" id="KW-1185">Reference proteome</keyword>
<keyword evidence="1" id="KW-0489">Methyltransferase</keyword>
<dbReference type="Gene3D" id="3.40.50.150">
    <property type="entry name" value="Vaccinia Virus protein VP39"/>
    <property type="match status" value="1"/>
</dbReference>
<comment type="caution">
    <text evidence="1">The sequence shown here is derived from an EMBL/GenBank/DDBJ whole genome shotgun (WGS) entry which is preliminary data.</text>
</comment>
<dbReference type="InterPro" id="IPR010719">
    <property type="entry name" value="MnmM_MeTrfase"/>
</dbReference>
<dbReference type="InterPro" id="IPR029063">
    <property type="entry name" value="SAM-dependent_MTases_sf"/>
</dbReference>
<protein>
    <submittedName>
        <fullName evidence="1">Class I SAM-dependent methyltransferase</fullName>
    </submittedName>
</protein>
<evidence type="ECO:0000313" key="1">
    <source>
        <dbReference type="EMBL" id="MDO7786405.1"/>
    </source>
</evidence>
<accession>A0AAW7ZC85</accession>
<dbReference type="EMBL" id="JARPTC010000005">
    <property type="protein sequence ID" value="MDO7786405.1"/>
    <property type="molecule type" value="Genomic_DNA"/>
</dbReference>
<dbReference type="GO" id="GO:0008168">
    <property type="term" value="F:methyltransferase activity"/>
    <property type="evidence" value="ECO:0007669"/>
    <property type="project" value="UniProtKB-KW"/>
</dbReference>
<dbReference type="AlphaFoldDB" id="A0AAW7ZC85"/>
<dbReference type="Proteomes" id="UP001172911">
    <property type="component" value="Unassembled WGS sequence"/>
</dbReference>
<dbReference type="CDD" id="cd02440">
    <property type="entry name" value="AdoMet_MTases"/>
    <property type="match status" value="1"/>
</dbReference>
<keyword evidence="1" id="KW-0808">Transferase</keyword>